<sequence length="75" mass="8198">ADFRLSVDLLRHASAIIWRQVPCGVISTPLFSVELARRFTPGCCQNRPLALSVTAEGHNCTAALLWHIQGEPATL</sequence>
<dbReference type="EMBL" id="KM091931">
    <property type="protein sequence ID" value="AIP90357.1"/>
    <property type="molecule type" value="mRNA"/>
</dbReference>
<reference evidence="1" key="1">
    <citation type="journal article" date="2015" name="Fish Physiol. Biochem.">
        <title>Proteomic profiling of white muscle from freshwater catfish Rita rita.</title>
        <authorList>
            <person name="Mohanty B.P."/>
            <person name="Mitra T."/>
            <person name="Banerjee S."/>
            <person name="Bhattacharjee S."/>
            <person name="Mahanty A."/>
            <person name="Ganguly S."/>
            <person name="Purohit G.K."/>
            <person name="Karunakaran D."/>
            <person name="Mohanty S."/>
        </authorList>
    </citation>
    <scope>NUCLEOTIDE SEQUENCE</scope>
    <source>
        <strain evidence="1">CIFRILM 01</strain>
    </source>
</reference>
<name>A0A0A7DL64_RITRI</name>
<evidence type="ECO:0000313" key="1">
    <source>
        <dbReference type="EMBL" id="AIP90357.1"/>
    </source>
</evidence>
<protein>
    <submittedName>
        <fullName evidence="1">Heat shock protein 110</fullName>
    </submittedName>
</protein>
<dbReference type="AlphaFoldDB" id="A0A0A7DL64"/>
<feature type="non-terminal residue" evidence="1">
    <location>
        <position position="1"/>
    </location>
</feature>
<proteinExistence type="evidence at transcript level"/>
<gene>
    <name evidence="1" type="primary">HSP110</name>
</gene>
<keyword evidence="1" id="KW-0346">Stress response</keyword>
<organism evidence="1">
    <name type="scientific">Rita rita</name>
    <name type="common">Rita catfish</name>
    <name type="synonym">Pimelodus rita</name>
    <dbReference type="NCBI Taxonomy" id="337745"/>
    <lineage>
        <taxon>Eukaryota</taxon>
        <taxon>Metazoa</taxon>
        <taxon>Chordata</taxon>
        <taxon>Craniata</taxon>
        <taxon>Vertebrata</taxon>
        <taxon>Euteleostomi</taxon>
        <taxon>Actinopterygii</taxon>
        <taxon>Neopterygii</taxon>
        <taxon>Teleostei</taxon>
        <taxon>Ostariophysi</taxon>
        <taxon>Siluriformes</taxon>
        <taxon>Bagridae</taxon>
        <taxon>Rita</taxon>
    </lineage>
</organism>
<feature type="non-terminal residue" evidence="1">
    <location>
        <position position="75"/>
    </location>
</feature>
<accession>A0A0A7DL64</accession>